<organism evidence="11 12">
    <name type="scientific">Esox lucius</name>
    <name type="common">Northern pike</name>
    <dbReference type="NCBI Taxonomy" id="8010"/>
    <lineage>
        <taxon>Eukaryota</taxon>
        <taxon>Metazoa</taxon>
        <taxon>Chordata</taxon>
        <taxon>Craniata</taxon>
        <taxon>Vertebrata</taxon>
        <taxon>Euteleostomi</taxon>
        <taxon>Actinopterygii</taxon>
        <taxon>Neopterygii</taxon>
        <taxon>Teleostei</taxon>
        <taxon>Protacanthopterygii</taxon>
        <taxon>Esociformes</taxon>
        <taxon>Esocidae</taxon>
        <taxon>Esox</taxon>
    </lineage>
</organism>
<evidence type="ECO:0000256" key="4">
    <source>
        <dbReference type="ARBA" id="ARBA00022737"/>
    </source>
</evidence>
<dbReference type="Gene3D" id="3.80.10.10">
    <property type="entry name" value="Ribonuclease Inhibitor"/>
    <property type="match status" value="3"/>
</dbReference>
<keyword evidence="3" id="KW-0433">Leucine-rich repeat</keyword>
<keyword evidence="6" id="KW-0067">ATP-binding</keyword>
<dbReference type="Pfam" id="PF17776">
    <property type="entry name" value="NLRC4_HD2"/>
    <property type="match status" value="1"/>
</dbReference>
<dbReference type="Ensembl" id="ENSELUT00000098075.1">
    <property type="protein sequence ID" value="ENSELUP00000080557.1"/>
    <property type="gene ID" value="ENSELUG00000045078.1"/>
</dbReference>
<evidence type="ECO:0000256" key="7">
    <source>
        <dbReference type="SAM" id="MobiDB-lite"/>
    </source>
</evidence>
<keyword evidence="4" id="KW-0677">Repeat</keyword>
<protein>
    <recommendedName>
        <fullName evidence="13">B30.2/SPRY domain-containing protein</fullName>
    </recommendedName>
</protein>
<dbReference type="SUPFAM" id="SSF52047">
    <property type="entry name" value="RNI-like"/>
    <property type="match status" value="1"/>
</dbReference>
<sequence length="980" mass="109356">MSHRKRSTSGRKSQTRIWPIFCIYSYSNIIFLIIIKHIKTSRSLHSMCHIPVFCWISATVLELMLNEAKKDEIPKTLTQMYEHFLLIQTSMKNKKYNKSTETSPKELSQSDKDMILKLSKLAFQQLQKGNLIFYEEDLRECGIDVSEASEYSSLCTEIFKEESGLYQEKVFSFVHLSIQEFLAAVHALESCLGKKEHVFPLKVIKQFLLQNDDDDGDDDDDDLHPYDDDGDDDDDDDEDMSYDLHIRKERLSDSHWGADMLSDSHWGADMLSDSHWGADMLSDSHWGADRLSDSHWGADRLSVLHRRAVDQALNSETGHLDLFLRFLLGLSLESNQILLRGLLTQTGSTTQSNEETVKRTVEYLSEMIRMESSPERIINLFHCLNELGANSLVEDIQISLRSGTLSETELQPHQCSALAYLLLMSEEVLEEFDMKTYKTSEEGYRRLLPAVKTCNRAILSSCGITEEDCASLVSAVKSNPSHLKELDLGYNQPDDSGVIELSALIKDPQCRLETLKLPGCGITEENCASLVSALKSNPSHLKELDLSNNNLKDTRVKLLSALLKDLECRLETLRLSGCGITEEGGGSLVSALKSKPSHLKELDLSNNVLKDSGVKLLSAMLDDPRCRLETLRLSGCLFKEEGCLSLASTLKSNSSNLKKLDLSDNDLENAGVQLLFTGLKDPNCNLESLRLSFCGVTEEGCDSLASALMSNSCHLRELDLSNNDLGNSGVKRLSSGLGNPHCKLETLRLSGCLVTEEGCASLVSALKSNPSHLKELDLSYNHPGDLGVRLLSAGLEDPHWRLEKLNMDNGGECNLKSGLKKYACDLTLDPNTAFRAFSLSEGNRKVTREIVTPPLYLDHPERFINYGQVMCTQGLSGRCYWEVEISGGIVEIAVAYKGIIRNRGGKGTVVGCDGKSWSICRDGNNKVGVYLDWPAGTLSFYSISSDTLTRIKKFHIKFTEPLYPLFKLYDGKISVTLCQM</sequence>
<feature type="domain" description="SPRY-associated" evidence="10">
    <location>
        <begin position="823"/>
        <end position="876"/>
    </location>
</feature>
<dbReference type="FunFam" id="3.80.10.10:FF:000947">
    <property type="entry name" value="Si:dkey-286j17.4"/>
    <property type="match status" value="1"/>
</dbReference>
<evidence type="ECO:0000256" key="8">
    <source>
        <dbReference type="SAM" id="Phobius"/>
    </source>
</evidence>
<evidence type="ECO:0000256" key="5">
    <source>
        <dbReference type="ARBA" id="ARBA00022741"/>
    </source>
</evidence>
<dbReference type="InterPro" id="IPR051261">
    <property type="entry name" value="NLR"/>
</dbReference>
<dbReference type="GO" id="GO:0005524">
    <property type="term" value="F:ATP binding"/>
    <property type="evidence" value="ECO:0007669"/>
    <property type="project" value="UniProtKB-KW"/>
</dbReference>
<evidence type="ECO:0000313" key="11">
    <source>
        <dbReference type="Ensembl" id="ENSELUP00000080557.1"/>
    </source>
</evidence>
<keyword evidence="2" id="KW-0963">Cytoplasm</keyword>
<dbReference type="GeneTree" id="ENSGT01150000286927"/>
<dbReference type="InterPro" id="IPR041075">
    <property type="entry name" value="NOD1/2_WH"/>
</dbReference>
<dbReference type="InterPro" id="IPR041267">
    <property type="entry name" value="NLRP_HD2"/>
</dbReference>
<dbReference type="Pfam" id="PF17779">
    <property type="entry name" value="WHD_NOD2"/>
    <property type="match status" value="1"/>
</dbReference>
<dbReference type="AlphaFoldDB" id="A0AAY5K251"/>
<name>A0AAY5K251_ESOLU</name>
<evidence type="ECO:0000313" key="12">
    <source>
        <dbReference type="Proteomes" id="UP000265140"/>
    </source>
</evidence>
<dbReference type="SMART" id="SM00368">
    <property type="entry name" value="LRR_RI"/>
    <property type="match status" value="12"/>
</dbReference>
<dbReference type="InterPro" id="IPR013320">
    <property type="entry name" value="ConA-like_dom_sf"/>
</dbReference>
<evidence type="ECO:0000259" key="9">
    <source>
        <dbReference type="SMART" id="SM00449"/>
    </source>
</evidence>
<reference evidence="11" key="3">
    <citation type="submission" date="2025-09" db="UniProtKB">
        <authorList>
            <consortium name="Ensembl"/>
        </authorList>
    </citation>
    <scope>IDENTIFICATION</scope>
</reference>
<feature type="domain" description="SPRY" evidence="9">
    <location>
        <begin position="876"/>
        <end position="980"/>
    </location>
</feature>
<evidence type="ECO:0008006" key="13">
    <source>
        <dbReference type="Google" id="ProtNLM"/>
    </source>
</evidence>
<dbReference type="InterPro" id="IPR006574">
    <property type="entry name" value="PRY"/>
</dbReference>
<evidence type="ECO:0000256" key="6">
    <source>
        <dbReference type="ARBA" id="ARBA00022840"/>
    </source>
</evidence>
<dbReference type="FunFam" id="3.80.10.10:FF:000782">
    <property type="entry name" value="Si:ch211-196h16.4"/>
    <property type="match status" value="1"/>
</dbReference>
<feature type="region of interest" description="Disordered" evidence="7">
    <location>
        <begin position="212"/>
        <end position="239"/>
    </location>
</feature>
<dbReference type="GO" id="GO:0005737">
    <property type="term" value="C:cytoplasm"/>
    <property type="evidence" value="ECO:0007669"/>
    <property type="project" value="UniProtKB-SubCell"/>
</dbReference>
<keyword evidence="5" id="KW-0547">Nucleotide-binding</keyword>
<dbReference type="InterPro" id="IPR043136">
    <property type="entry name" value="B30.2/SPRY_sf"/>
</dbReference>
<keyword evidence="12" id="KW-1185">Reference proteome</keyword>
<evidence type="ECO:0000256" key="1">
    <source>
        <dbReference type="ARBA" id="ARBA00004496"/>
    </source>
</evidence>
<evidence type="ECO:0000259" key="10">
    <source>
        <dbReference type="SMART" id="SM00589"/>
    </source>
</evidence>
<dbReference type="Pfam" id="PF13516">
    <property type="entry name" value="LRR_6"/>
    <property type="match status" value="8"/>
</dbReference>
<dbReference type="Pfam" id="PF13765">
    <property type="entry name" value="PRY"/>
    <property type="match status" value="1"/>
</dbReference>
<keyword evidence="8" id="KW-0472">Membrane</keyword>
<dbReference type="InterPro" id="IPR003877">
    <property type="entry name" value="SPRY_dom"/>
</dbReference>
<dbReference type="CDD" id="cd00116">
    <property type="entry name" value="LRR_RI"/>
    <property type="match status" value="1"/>
</dbReference>
<dbReference type="PANTHER" id="PTHR24106">
    <property type="entry name" value="NACHT, LRR AND CARD DOMAINS-CONTAINING"/>
    <property type="match status" value="1"/>
</dbReference>
<dbReference type="SMART" id="SM00589">
    <property type="entry name" value="PRY"/>
    <property type="match status" value="1"/>
</dbReference>
<dbReference type="SUPFAM" id="SSF49899">
    <property type="entry name" value="Concanavalin A-like lectins/glucanases"/>
    <property type="match status" value="1"/>
</dbReference>
<reference evidence="11 12" key="1">
    <citation type="submission" date="2020-02" db="EMBL/GenBank/DDBJ databases">
        <title>Esox lucius (northern pike) genome, fEsoLuc1, primary haplotype.</title>
        <authorList>
            <person name="Myers G."/>
            <person name="Karagic N."/>
            <person name="Meyer A."/>
            <person name="Pippel M."/>
            <person name="Reichard M."/>
            <person name="Winkler S."/>
            <person name="Tracey A."/>
            <person name="Sims Y."/>
            <person name="Howe K."/>
            <person name="Rhie A."/>
            <person name="Formenti G."/>
            <person name="Durbin R."/>
            <person name="Fedrigo O."/>
            <person name="Jarvis E.D."/>
        </authorList>
    </citation>
    <scope>NUCLEOTIDE SEQUENCE [LARGE SCALE GENOMIC DNA]</scope>
</reference>
<dbReference type="InterPro" id="IPR032675">
    <property type="entry name" value="LRR_dom_sf"/>
</dbReference>
<proteinExistence type="predicted"/>
<dbReference type="InterPro" id="IPR001611">
    <property type="entry name" value="Leu-rich_rpt"/>
</dbReference>
<reference evidence="11" key="2">
    <citation type="submission" date="2025-08" db="UniProtKB">
        <authorList>
            <consortium name="Ensembl"/>
        </authorList>
    </citation>
    <scope>IDENTIFICATION</scope>
</reference>
<evidence type="ECO:0000256" key="3">
    <source>
        <dbReference type="ARBA" id="ARBA00022614"/>
    </source>
</evidence>
<keyword evidence="8" id="KW-0812">Transmembrane</keyword>
<dbReference type="Gene3D" id="2.60.120.920">
    <property type="match status" value="1"/>
</dbReference>
<evidence type="ECO:0000256" key="2">
    <source>
        <dbReference type="ARBA" id="ARBA00022490"/>
    </source>
</evidence>
<accession>A0AAY5K251</accession>
<dbReference type="SMART" id="SM00449">
    <property type="entry name" value="SPRY"/>
    <property type="match status" value="1"/>
</dbReference>
<comment type="subcellular location">
    <subcellularLocation>
        <location evidence="1">Cytoplasm</location>
    </subcellularLocation>
</comment>
<dbReference type="Proteomes" id="UP000265140">
    <property type="component" value="Chromosome 11"/>
</dbReference>
<feature type="transmembrane region" description="Helical" evidence="8">
    <location>
        <begin position="17"/>
        <end position="35"/>
    </location>
</feature>
<keyword evidence="8" id="KW-1133">Transmembrane helix</keyword>
<dbReference type="PROSITE" id="PS51450">
    <property type="entry name" value="LRR"/>
    <property type="match status" value="1"/>
</dbReference>